<dbReference type="PANTHER" id="PTHR10151">
    <property type="entry name" value="ECTONUCLEOTIDE PYROPHOSPHATASE/PHOSPHODIESTERASE"/>
    <property type="match status" value="1"/>
</dbReference>
<organism evidence="6 7">
    <name type="scientific">Novosphingobium capsulatum</name>
    <dbReference type="NCBI Taxonomy" id="13688"/>
    <lineage>
        <taxon>Bacteria</taxon>
        <taxon>Pseudomonadati</taxon>
        <taxon>Pseudomonadota</taxon>
        <taxon>Alphaproteobacteria</taxon>
        <taxon>Sphingomonadales</taxon>
        <taxon>Sphingomonadaceae</taxon>
        <taxon>Novosphingobium</taxon>
    </lineage>
</organism>
<evidence type="ECO:0000256" key="1">
    <source>
        <dbReference type="ARBA" id="ARBA00022553"/>
    </source>
</evidence>
<comment type="cofactor">
    <cofactor evidence="4">
        <name>Zn(2+)</name>
        <dbReference type="ChEBI" id="CHEBI:29105"/>
    </cofactor>
    <text evidence="4">Binds 2 Zn(2+) ions.</text>
</comment>
<dbReference type="CDD" id="cd16016">
    <property type="entry name" value="AP-SPAP"/>
    <property type="match status" value="1"/>
</dbReference>
<dbReference type="EMBL" id="JAVDRD010000014">
    <property type="protein sequence ID" value="MDR6513091.1"/>
    <property type="molecule type" value="Genomic_DNA"/>
</dbReference>
<evidence type="ECO:0000313" key="7">
    <source>
        <dbReference type="Proteomes" id="UP001184150"/>
    </source>
</evidence>
<evidence type="ECO:0000256" key="4">
    <source>
        <dbReference type="PIRNR" id="PIRNR031924"/>
    </source>
</evidence>
<reference evidence="6 7" key="1">
    <citation type="submission" date="2023-07" db="EMBL/GenBank/DDBJ databases">
        <title>Sorghum-associated microbial communities from plants grown in Nebraska, USA.</title>
        <authorList>
            <person name="Schachtman D."/>
        </authorList>
    </citation>
    <scope>NUCLEOTIDE SEQUENCE [LARGE SCALE GENOMIC DNA]</scope>
    <source>
        <strain evidence="6 7">DS1027</strain>
    </source>
</reference>
<evidence type="ECO:0000313" key="6">
    <source>
        <dbReference type="EMBL" id="MDR6513091.1"/>
    </source>
</evidence>
<accession>A0ABU1MRW9</accession>
<dbReference type="InterPro" id="IPR002591">
    <property type="entry name" value="Phosphodiest/P_Trfase"/>
</dbReference>
<dbReference type="EC" id="3.1.3.1" evidence="4"/>
<comment type="caution">
    <text evidence="6">The sequence shown here is derived from an EMBL/GenBank/DDBJ whole genome shotgun (WGS) entry which is preliminary data.</text>
</comment>
<comment type="function">
    <text evidence="4">Alkaline phosphatase with broad substrate specificity.</text>
</comment>
<keyword evidence="1" id="KW-0597">Phosphoprotein</keyword>
<keyword evidence="4" id="KW-0862">Zinc</keyword>
<evidence type="ECO:0000256" key="5">
    <source>
        <dbReference type="SAM" id="SignalP"/>
    </source>
</evidence>
<evidence type="ECO:0000256" key="2">
    <source>
        <dbReference type="ARBA" id="ARBA00022723"/>
    </source>
</evidence>
<dbReference type="Gene3D" id="3.30.1360.150">
    <property type="match status" value="1"/>
</dbReference>
<proteinExistence type="predicted"/>
<evidence type="ECO:0000256" key="3">
    <source>
        <dbReference type="ARBA" id="ARBA00022729"/>
    </source>
</evidence>
<sequence>MRNKPVLTSALITLAATLAMAPATSIAAPAAAPQPVAAAPAPSAAVTTPPRLVIALAMDQFSADLFAEYRSHFTGGLARLASGAVFPAGYQSHAATETCPGHSTLLTGNRPAHTGIIANTWIDQSAARAKKEVYCAEDETRAAADPKDYVASVGHLLVPTLGERMKQQWPAARNVAVSGKDRAALMMGGHVIDQVWWWKNNSFVTLDGRAGNPAAAQENATVAKLLAKGAPALPLPAFCAAREGAVQAGSATVGTGHFALAAGDTTAFRASPRLDQATLDLALKLVDAMKLGKGPAPDMLAVSLSATDYVGHSTGTQGPEMCIQLATVDQALGAFFAALDARGIDYGVVLSADHGGFDMPERQNREAMPQVARAEMALSPKALSEKVAAKLGLPAKGLILGDGTAGDFWVDAALPDAEKTTVVETARAILLAHPQVAAVFTAPEIAATPMPSGSPETWSLIQRARASFYGPRSGDFVVMLKRGVMALPQPGPGYVATHGSPWDYDRRVPILFWRKGMTGFEQPSPVETVDIAPTLSAWINLPAPQGAYDGRCLDLDPGPGSTCGVK</sequence>
<protein>
    <recommendedName>
        <fullName evidence="4">Alkaline phosphatase</fullName>
        <ecNumber evidence="4">3.1.3.1</ecNumber>
    </recommendedName>
</protein>
<feature type="signal peptide" evidence="5">
    <location>
        <begin position="1"/>
        <end position="27"/>
    </location>
</feature>
<dbReference type="InterPro" id="IPR017850">
    <property type="entry name" value="Alkaline_phosphatase_core_sf"/>
</dbReference>
<keyword evidence="2 4" id="KW-0479">Metal-binding</keyword>
<dbReference type="Gene3D" id="3.40.720.10">
    <property type="entry name" value="Alkaline Phosphatase, subunit A"/>
    <property type="match status" value="1"/>
</dbReference>
<dbReference type="RefSeq" id="WP_309806442.1">
    <property type="nucleotide sequence ID" value="NZ_JAVDRD010000014.1"/>
</dbReference>
<feature type="chain" id="PRO_5046078381" description="Alkaline phosphatase" evidence="5">
    <location>
        <begin position="28"/>
        <end position="566"/>
    </location>
</feature>
<dbReference type="Proteomes" id="UP001184150">
    <property type="component" value="Unassembled WGS sequence"/>
</dbReference>
<keyword evidence="7" id="KW-1185">Reference proteome</keyword>
<dbReference type="PANTHER" id="PTHR10151:SF120">
    <property type="entry name" value="BIS(5'-ADENOSYL)-TRIPHOSPHATASE"/>
    <property type="match status" value="1"/>
</dbReference>
<name>A0ABU1MRW9_9SPHN</name>
<dbReference type="PIRSF" id="PIRSF031924">
    <property type="entry name" value="Pi-irrepressible_AP"/>
    <property type="match status" value="1"/>
</dbReference>
<dbReference type="Pfam" id="PF01663">
    <property type="entry name" value="Phosphodiest"/>
    <property type="match status" value="1"/>
</dbReference>
<comment type="catalytic activity">
    <reaction evidence="4">
        <text>a phosphate monoester + H2O = an alcohol + phosphate</text>
        <dbReference type="Rhea" id="RHEA:15017"/>
        <dbReference type="ChEBI" id="CHEBI:15377"/>
        <dbReference type="ChEBI" id="CHEBI:30879"/>
        <dbReference type="ChEBI" id="CHEBI:43474"/>
        <dbReference type="ChEBI" id="CHEBI:67140"/>
        <dbReference type="EC" id="3.1.3.1"/>
    </reaction>
</comment>
<keyword evidence="3 5" id="KW-0732">Signal</keyword>
<dbReference type="InterPro" id="IPR026263">
    <property type="entry name" value="Alkaline_phosphatase_prok"/>
</dbReference>
<dbReference type="SUPFAM" id="SSF53649">
    <property type="entry name" value="Alkaline phosphatase-like"/>
    <property type="match status" value="1"/>
</dbReference>
<gene>
    <name evidence="6" type="ORF">J2792_003979</name>
</gene>